<dbReference type="Proteomes" id="UP000673552">
    <property type="component" value="Unassembled WGS sequence"/>
</dbReference>
<dbReference type="KEGG" id="lmat:92513778"/>
<evidence type="ECO:0000313" key="3">
    <source>
        <dbReference type="Proteomes" id="UP000673552"/>
    </source>
</evidence>
<feature type="region of interest" description="Disordered" evidence="1">
    <location>
        <begin position="96"/>
        <end position="119"/>
    </location>
</feature>
<name>A0A836GF06_9TRYP</name>
<reference evidence="3" key="1">
    <citation type="journal article" date="2021" name="Microbiol. Resour. Announc.">
        <title>LGAAP: Leishmaniinae Genome Assembly and Annotation Pipeline.</title>
        <authorList>
            <person name="Almutairi H."/>
            <person name="Urbaniak M.D."/>
            <person name="Bates M.D."/>
            <person name="Jariyapan N."/>
            <person name="Kwakye-Nuako G."/>
            <person name="Thomaz-Soccol V."/>
            <person name="Al-Salem W.S."/>
            <person name="Dillon R.J."/>
            <person name="Bates P.A."/>
            <person name="Gatherer D."/>
        </authorList>
    </citation>
    <scope>NUCLEOTIDE SEQUENCE [LARGE SCALE GENOMIC DNA]</scope>
</reference>
<dbReference type="GeneID" id="92513778"/>
<comment type="caution">
    <text evidence="2">The sequence shown here is derived from an EMBL/GenBank/DDBJ whole genome shotgun (WGS) entry which is preliminary data.</text>
</comment>
<reference evidence="3" key="2">
    <citation type="journal article" date="2021" name="Sci. Data">
        <title>Chromosome-scale genome sequencing, assembly and annotation of six genomes from subfamily Leishmaniinae.</title>
        <authorList>
            <person name="Almutairi H."/>
            <person name="Urbaniak M.D."/>
            <person name="Bates M.D."/>
            <person name="Jariyapan N."/>
            <person name="Kwakye-Nuako G."/>
            <person name="Thomaz Soccol V."/>
            <person name="Al-Salem W.S."/>
            <person name="Dillon R.J."/>
            <person name="Bates P.A."/>
            <person name="Gatherer D."/>
        </authorList>
    </citation>
    <scope>NUCLEOTIDE SEQUENCE [LARGE SCALE GENOMIC DNA]</scope>
</reference>
<protein>
    <submittedName>
        <fullName evidence="2">Uncharacterized protein</fullName>
    </submittedName>
</protein>
<organism evidence="2 3">
    <name type="scientific">Leishmania martiniquensis</name>
    <dbReference type="NCBI Taxonomy" id="1580590"/>
    <lineage>
        <taxon>Eukaryota</taxon>
        <taxon>Discoba</taxon>
        <taxon>Euglenozoa</taxon>
        <taxon>Kinetoplastea</taxon>
        <taxon>Metakinetoplastina</taxon>
        <taxon>Trypanosomatida</taxon>
        <taxon>Trypanosomatidae</taxon>
        <taxon>Leishmaniinae</taxon>
        <taxon>Leishmania</taxon>
    </lineage>
</organism>
<gene>
    <name evidence="2" type="ORF">LSCM1_03733</name>
</gene>
<dbReference type="OrthoDB" id="267670at2759"/>
<sequence length="161" mass="16295">MRRQCLVTAAAGEELSHMEGSIFTTGGRGALSLDSINSLPLSFSTTANTVNVTAPNFSTPLADDGVPDLRVLEDAELTAMSSSASDCVGHIDVGAAKRGSSSSSCGSDDEDTDDGKEGGVSEKGLLCINEGNAEPACFGAAVQALGGRATPPPVPRVLLLL</sequence>
<keyword evidence="3" id="KW-1185">Reference proteome</keyword>
<dbReference type="RefSeq" id="XP_067176634.1">
    <property type="nucleotide sequence ID" value="XM_067321266.1"/>
</dbReference>
<proteinExistence type="predicted"/>
<accession>A0A836GF06</accession>
<evidence type="ECO:0000313" key="2">
    <source>
        <dbReference type="EMBL" id="KAG5472334.1"/>
    </source>
</evidence>
<dbReference type="AlphaFoldDB" id="A0A836GF06"/>
<dbReference type="EMBL" id="JAFEUZ010000030">
    <property type="protein sequence ID" value="KAG5472334.1"/>
    <property type="molecule type" value="Genomic_DNA"/>
</dbReference>
<evidence type="ECO:0000256" key="1">
    <source>
        <dbReference type="SAM" id="MobiDB-lite"/>
    </source>
</evidence>